<dbReference type="Proteomes" id="UP001246690">
    <property type="component" value="Chromosome"/>
</dbReference>
<name>A0ABY9SEV3_9ENTR</name>
<evidence type="ECO:0000313" key="3">
    <source>
        <dbReference type="Proteomes" id="UP001246690"/>
    </source>
</evidence>
<dbReference type="EMBL" id="CP133838">
    <property type="protein sequence ID" value="WMY74662.1"/>
    <property type="molecule type" value="Genomic_DNA"/>
</dbReference>
<evidence type="ECO:0000313" key="2">
    <source>
        <dbReference type="EMBL" id="WMY74662.1"/>
    </source>
</evidence>
<accession>A0ABY9SEV3</accession>
<proteinExistence type="predicted"/>
<dbReference type="RefSeq" id="WP_309877231.1">
    <property type="nucleotide sequence ID" value="NZ_CP133838.1"/>
</dbReference>
<reference evidence="2 3" key="1">
    <citation type="submission" date="2023-09" db="EMBL/GenBank/DDBJ databases">
        <title>Buttiauxella selenatireducens sp. nov., isolated from the rhizosphere of Cardamine hupingshanesis.</title>
        <authorList>
            <person name="Zhang S."/>
            <person name="Xu Z."/>
            <person name="Wang H."/>
            <person name="Guo Y."/>
        </authorList>
    </citation>
    <scope>NUCLEOTIDE SEQUENCE [LARGE SCALE GENOMIC DNA]</scope>
    <source>
        <strain evidence="2 3">R73</strain>
    </source>
</reference>
<keyword evidence="3" id="KW-1185">Reference proteome</keyword>
<organism evidence="2 3">
    <name type="scientific">Buttiauxella selenatireducens</name>
    <dbReference type="NCBI Taxonomy" id="3073902"/>
    <lineage>
        <taxon>Bacteria</taxon>
        <taxon>Pseudomonadati</taxon>
        <taxon>Pseudomonadota</taxon>
        <taxon>Gammaproteobacteria</taxon>
        <taxon>Enterobacterales</taxon>
        <taxon>Enterobacteriaceae</taxon>
        <taxon>Buttiauxella</taxon>
    </lineage>
</organism>
<evidence type="ECO:0000256" key="1">
    <source>
        <dbReference type="SAM" id="Phobius"/>
    </source>
</evidence>
<gene>
    <name evidence="2" type="ORF">RHD99_01360</name>
</gene>
<keyword evidence="1" id="KW-1133">Transmembrane helix</keyword>
<feature type="transmembrane region" description="Helical" evidence="1">
    <location>
        <begin position="60"/>
        <end position="86"/>
    </location>
</feature>
<keyword evidence="1" id="KW-0472">Membrane</keyword>
<keyword evidence="1" id="KW-0812">Transmembrane</keyword>
<protein>
    <submittedName>
        <fullName evidence="2">Uncharacterized protein</fullName>
    </submittedName>
</protein>
<sequence length="92" mass="10324">MNLKWILRAGLFLFFGWLLVIGGVFRSLSYTLAGPYTDLLTSLGLGSLPDYSQRLEMNGIAIYFTLSALLAVLLVALFEWVVLYVIKDMRSS</sequence>